<feature type="domain" description="PASTA" evidence="2">
    <location>
        <begin position="44"/>
        <end position="110"/>
    </location>
</feature>
<accession>A0A8J3VG44</accession>
<evidence type="ECO:0000256" key="1">
    <source>
        <dbReference type="SAM" id="SignalP"/>
    </source>
</evidence>
<reference evidence="3" key="1">
    <citation type="submission" date="2021-01" db="EMBL/GenBank/DDBJ databases">
        <title>Whole genome shotgun sequence of Rhizocola hellebori NBRC 109834.</title>
        <authorList>
            <person name="Komaki H."/>
            <person name="Tamura T."/>
        </authorList>
    </citation>
    <scope>NUCLEOTIDE SEQUENCE</scope>
    <source>
        <strain evidence="3">NBRC 109834</strain>
    </source>
</reference>
<dbReference type="SMART" id="SM00740">
    <property type="entry name" value="PASTA"/>
    <property type="match status" value="1"/>
</dbReference>
<dbReference type="RefSeq" id="WP_203908606.1">
    <property type="nucleotide sequence ID" value="NZ_BONY01000014.1"/>
</dbReference>
<gene>
    <name evidence="3" type="ORF">Rhe02_28040</name>
</gene>
<dbReference type="CDD" id="cd06577">
    <property type="entry name" value="PASTA_pknB"/>
    <property type="match status" value="1"/>
</dbReference>
<name>A0A8J3VG44_9ACTN</name>
<comment type="caution">
    <text evidence="3">The sequence shown here is derived from an EMBL/GenBank/DDBJ whole genome shotgun (WGS) entry which is preliminary data.</text>
</comment>
<dbReference type="Gene3D" id="3.30.10.20">
    <property type="match status" value="1"/>
</dbReference>
<dbReference type="AlphaFoldDB" id="A0A8J3VG44"/>
<evidence type="ECO:0000313" key="4">
    <source>
        <dbReference type="Proteomes" id="UP000612899"/>
    </source>
</evidence>
<dbReference type="InterPro" id="IPR005543">
    <property type="entry name" value="PASTA_dom"/>
</dbReference>
<dbReference type="PROSITE" id="PS51257">
    <property type="entry name" value="PROKAR_LIPOPROTEIN"/>
    <property type="match status" value="1"/>
</dbReference>
<dbReference type="Pfam" id="PF03793">
    <property type="entry name" value="PASTA"/>
    <property type="match status" value="1"/>
</dbReference>
<evidence type="ECO:0000313" key="3">
    <source>
        <dbReference type="EMBL" id="GIH04737.1"/>
    </source>
</evidence>
<sequence>MRRNPIRVLGAAALTVLAMGACAKQPPPVAPAAGNLPLASPTAAAARTTVPQVAALGVTEVDKLFAEAKLVPILRYHPEVLSGEGTVVGTDPPAGAIVLAGDSVTVLVAGAPGPTLQDYVNAHRETFVGIAADANGVLVVGIHQQADLAREIETLAQLANGSAYRIQTCPRTFTDLQRVQLELARRDFVAGADKLSFAMTVDPLACAVRLTIDMSEPDIAQLTARYQGALVIQKGSVRRGG</sequence>
<protein>
    <recommendedName>
        <fullName evidence="2">PASTA domain-containing protein</fullName>
    </recommendedName>
</protein>
<dbReference type="Proteomes" id="UP000612899">
    <property type="component" value="Unassembled WGS sequence"/>
</dbReference>
<evidence type="ECO:0000259" key="2">
    <source>
        <dbReference type="PROSITE" id="PS51178"/>
    </source>
</evidence>
<feature type="signal peptide" evidence="1">
    <location>
        <begin position="1"/>
        <end position="23"/>
    </location>
</feature>
<keyword evidence="1" id="KW-0732">Signal</keyword>
<feature type="chain" id="PRO_5038493346" description="PASTA domain-containing protein" evidence="1">
    <location>
        <begin position="24"/>
        <end position="241"/>
    </location>
</feature>
<dbReference type="PROSITE" id="PS51178">
    <property type="entry name" value="PASTA"/>
    <property type="match status" value="1"/>
</dbReference>
<proteinExistence type="predicted"/>
<keyword evidence="4" id="KW-1185">Reference proteome</keyword>
<dbReference type="EMBL" id="BONY01000014">
    <property type="protein sequence ID" value="GIH04737.1"/>
    <property type="molecule type" value="Genomic_DNA"/>
</dbReference>
<organism evidence="3 4">
    <name type="scientific">Rhizocola hellebori</name>
    <dbReference type="NCBI Taxonomy" id="1392758"/>
    <lineage>
        <taxon>Bacteria</taxon>
        <taxon>Bacillati</taxon>
        <taxon>Actinomycetota</taxon>
        <taxon>Actinomycetes</taxon>
        <taxon>Micromonosporales</taxon>
        <taxon>Micromonosporaceae</taxon>
        <taxon>Rhizocola</taxon>
    </lineage>
</organism>